<keyword evidence="2" id="KW-0645">Protease</keyword>
<dbReference type="Pfam" id="PF00877">
    <property type="entry name" value="NLPC_P60"/>
    <property type="match status" value="1"/>
</dbReference>
<evidence type="ECO:0000256" key="3">
    <source>
        <dbReference type="ARBA" id="ARBA00022801"/>
    </source>
</evidence>
<dbReference type="PANTHER" id="PTHR37423">
    <property type="entry name" value="SOLUBLE LYTIC MUREIN TRANSGLYCOSYLASE-RELATED"/>
    <property type="match status" value="1"/>
</dbReference>
<accession>A0A1S8MF07</accession>
<dbReference type="EC" id="4.2.2.-" evidence="5"/>
<gene>
    <name evidence="5" type="primary">mltC</name>
    <name evidence="5" type="ORF">CROST_046980</name>
</gene>
<dbReference type="Gene3D" id="1.10.530.10">
    <property type="match status" value="1"/>
</dbReference>
<dbReference type="SUPFAM" id="SSF54001">
    <property type="entry name" value="Cysteine proteinases"/>
    <property type="match status" value="1"/>
</dbReference>
<geneLocation type="plasmid" evidence="5 6">
    <name>p330</name>
</geneLocation>
<keyword evidence="4" id="KW-0788">Thiol protease</keyword>
<evidence type="ECO:0000256" key="4">
    <source>
        <dbReference type="ARBA" id="ARBA00022807"/>
    </source>
</evidence>
<proteinExistence type="inferred from homology"/>
<evidence type="ECO:0000256" key="1">
    <source>
        <dbReference type="ARBA" id="ARBA00007074"/>
    </source>
</evidence>
<dbReference type="SUPFAM" id="SSF53955">
    <property type="entry name" value="Lysozyme-like"/>
    <property type="match status" value="1"/>
</dbReference>
<reference evidence="5 6" key="1">
    <citation type="submission" date="2022-04" db="EMBL/GenBank/DDBJ databases">
        <title>Genome sequence of C. roseum typestrain.</title>
        <authorList>
            <person name="Poehlein A."/>
            <person name="Schoch T."/>
            <person name="Duerre P."/>
            <person name="Daniel R."/>
        </authorList>
    </citation>
    <scope>NUCLEOTIDE SEQUENCE [LARGE SCALE GENOMIC DNA]</scope>
    <source>
        <strain evidence="5 6">DSM 7320</strain>
        <plasmid evidence="5 6">p330</plasmid>
    </source>
</reference>
<organism evidence="5 6">
    <name type="scientific">Clostridium felsineum</name>
    <dbReference type="NCBI Taxonomy" id="36839"/>
    <lineage>
        <taxon>Bacteria</taxon>
        <taxon>Bacillati</taxon>
        <taxon>Bacillota</taxon>
        <taxon>Clostridia</taxon>
        <taxon>Eubacteriales</taxon>
        <taxon>Clostridiaceae</taxon>
        <taxon>Clostridium</taxon>
    </lineage>
</organism>
<evidence type="ECO:0000313" key="6">
    <source>
        <dbReference type="Proteomes" id="UP000190951"/>
    </source>
</evidence>
<keyword evidence="6" id="KW-1185">Reference proteome</keyword>
<sequence length="356" mass="40864">MSLLEGFEAKNIISFIDNAVGKTRFGGDVNMLTYNVSQSLISMCKAKQLPSITRDCIEKKNFYSSDFICYFLKEIGLFKDDENYNFYELYTKKCMPISKAELMPGDLVFNNLSQNIYIYLGNDEIIEFLNHKKVSISIIDNSFNHFGRIRAADTSISNEYKKIEEANCLISTGLKSVDRWDAYIKLASNKYKVDPNLIKSVIIQESNGNCNEVSSAGAIGLMQVLPNTALEHGYDEVDMYDPLSNIMAGTSELKAQMKNFNGNLYKAISAYNCGANNVYNQDFLNIKETTNYREKVLQYYNELKDKEERVITYNENLALNEANKECSNRIIKCTRERLEKLKKRKGSYLRFLLKQQ</sequence>
<dbReference type="AlphaFoldDB" id="A0A1S8MF07"/>
<keyword evidence="5" id="KW-0456">Lyase</keyword>
<evidence type="ECO:0000313" key="5">
    <source>
        <dbReference type="EMBL" id="URZ13920.1"/>
    </source>
</evidence>
<dbReference type="InterPro" id="IPR023346">
    <property type="entry name" value="Lysozyme-like_dom_sf"/>
</dbReference>
<dbReference type="GO" id="GO:0006508">
    <property type="term" value="P:proteolysis"/>
    <property type="evidence" value="ECO:0007669"/>
    <property type="project" value="UniProtKB-KW"/>
</dbReference>
<dbReference type="KEGG" id="crw:CROST_046980"/>
<dbReference type="InterPro" id="IPR008258">
    <property type="entry name" value="Transglycosylase_SLT_dom_1"/>
</dbReference>
<dbReference type="Proteomes" id="UP000190951">
    <property type="component" value="Plasmid p330"/>
</dbReference>
<evidence type="ECO:0000256" key="2">
    <source>
        <dbReference type="ARBA" id="ARBA00022670"/>
    </source>
</evidence>
<dbReference type="GO" id="GO:0016829">
    <property type="term" value="F:lyase activity"/>
    <property type="evidence" value="ECO:0007669"/>
    <property type="project" value="UniProtKB-KW"/>
</dbReference>
<dbReference type="Pfam" id="PF01464">
    <property type="entry name" value="SLT"/>
    <property type="match status" value="1"/>
</dbReference>
<dbReference type="CDD" id="cd00254">
    <property type="entry name" value="LT-like"/>
    <property type="match status" value="1"/>
</dbReference>
<comment type="similarity">
    <text evidence="1">Belongs to the peptidase C40 family.</text>
</comment>
<dbReference type="STRING" id="84029.CROST_31850"/>
<dbReference type="Gene3D" id="3.90.1720.10">
    <property type="entry name" value="endopeptidase domain like (from Nostoc punctiforme)"/>
    <property type="match status" value="1"/>
</dbReference>
<protein>
    <submittedName>
        <fullName evidence="5">Membrane-bound lytic murein transglycosylase C</fullName>
        <ecNumber evidence="5">4.2.2.-</ecNumber>
    </submittedName>
</protein>
<keyword evidence="3" id="KW-0378">Hydrolase</keyword>
<dbReference type="InterPro" id="IPR000064">
    <property type="entry name" value="NLP_P60_dom"/>
</dbReference>
<name>A0A1S8MF07_9CLOT</name>
<dbReference type="InterPro" id="IPR038765">
    <property type="entry name" value="Papain-like_cys_pep_sf"/>
</dbReference>
<dbReference type="PANTHER" id="PTHR37423:SF2">
    <property type="entry name" value="MEMBRANE-BOUND LYTIC MUREIN TRANSGLYCOSYLASE C"/>
    <property type="match status" value="1"/>
</dbReference>
<dbReference type="GO" id="GO:0008234">
    <property type="term" value="F:cysteine-type peptidase activity"/>
    <property type="evidence" value="ECO:0007669"/>
    <property type="project" value="UniProtKB-KW"/>
</dbReference>
<dbReference type="RefSeq" id="WP_077832543.1">
    <property type="nucleotide sequence ID" value="NZ_CP096984.1"/>
</dbReference>
<dbReference type="EMBL" id="CP096984">
    <property type="protein sequence ID" value="URZ13920.1"/>
    <property type="molecule type" value="Genomic_DNA"/>
</dbReference>
<keyword evidence="5" id="KW-0614">Plasmid</keyword>